<dbReference type="Proteomes" id="UP000054321">
    <property type="component" value="Unassembled WGS sequence"/>
</dbReference>
<evidence type="ECO:0000256" key="1">
    <source>
        <dbReference type="ARBA" id="ARBA00023002"/>
    </source>
</evidence>
<reference evidence="6 7" key="1">
    <citation type="submission" date="2014-04" db="EMBL/GenBank/DDBJ databases">
        <authorList>
            <consortium name="DOE Joint Genome Institute"/>
            <person name="Kuo A."/>
            <person name="Martino E."/>
            <person name="Perotto S."/>
            <person name="Kohler A."/>
            <person name="Nagy L.G."/>
            <person name="Floudas D."/>
            <person name="Copeland A."/>
            <person name="Barry K.W."/>
            <person name="Cichocki N."/>
            <person name="Veneault-Fourrey C."/>
            <person name="LaButti K."/>
            <person name="Lindquist E.A."/>
            <person name="Lipzen A."/>
            <person name="Lundell T."/>
            <person name="Morin E."/>
            <person name="Murat C."/>
            <person name="Sun H."/>
            <person name="Tunlid A."/>
            <person name="Henrissat B."/>
            <person name="Grigoriev I.V."/>
            <person name="Hibbett D.S."/>
            <person name="Martin F."/>
            <person name="Nordberg H.P."/>
            <person name="Cantor M.N."/>
            <person name="Hua S.X."/>
        </authorList>
    </citation>
    <scope>NUCLEOTIDE SEQUENCE [LARGE SCALE GENOMIC DNA]</scope>
    <source>
        <strain evidence="6 7">Zn</strain>
    </source>
</reference>
<feature type="active site" description="Proton donor" evidence="2">
    <location>
        <position position="51"/>
    </location>
</feature>
<name>A0A0C3H982_OIDMZ</name>
<keyword evidence="7" id="KW-1185">Reference proteome</keyword>
<dbReference type="SUPFAM" id="SSF51430">
    <property type="entry name" value="NAD(P)-linked oxidoreductase"/>
    <property type="match status" value="1"/>
</dbReference>
<dbReference type="InterPro" id="IPR023210">
    <property type="entry name" value="NADP_OxRdtase_dom"/>
</dbReference>
<dbReference type="Pfam" id="PF00248">
    <property type="entry name" value="Aldo_ket_red"/>
    <property type="match status" value="1"/>
</dbReference>
<feature type="binding site" evidence="3">
    <location>
        <position position="107"/>
    </location>
    <ligand>
        <name>substrate</name>
    </ligand>
</feature>
<accession>A0A0C3H982</accession>
<dbReference type="GO" id="GO:0016616">
    <property type="term" value="F:oxidoreductase activity, acting on the CH-OH group of donors, NAD or NADP as acceptor"/>
    <property type="evidence" value="ECO:0007669"/>
    <property type="project" value="UniProtKB-ARBA"/>
</dbReference>
<evidence type="ECO:0000256" key="4">
    <source>
        <dbReference type="PIRSR" id="PIRSR000097-3"/>
    </source>
</evidence>
<feature type="domain" description="NADP-dependent oxidoreductase" evidence="5">
    <location>
        <begin position="18"/>
        <end position="275"/>
    </location>
</feature>
<evidence type="ECO:0000259" key="5">
    <source>
        <dbReference type="Pfam" id="PF00248"/>
    </source>
</evidence>
<dbReference type="AlphaFoldDB" id="A0A0C3H982"/>
<keyword evidence="1" id="KW-0560">Oxidoreductase</keyword>
<organism evidence="6 7">
    <name type="scientific">Oidiodendron maius (strain Zn)</name>
    <dbReference type="NCBI Taxonomy" id="913774"/>
    <lineage>
        <taxon>Eukaryota</taxon>
        <taxon>Fungi</taxon>
        <taxon>Dikarya</taxon>
        <taxon>Ascomycota</taxon>
        <taxon>Pezizomycotina</taxon>
        <taxon>Leotiomycetes</taxon>
        <taxon>Leotiomycetes incertae sedis</taxon>
        <taxon>Myxotrichaceae</taxon>
        <taxon>Oidiodendron</taxon>
    </lineage>
</organism>
<dbReference type="PANTHER" id="PTHR11732">
    <property type="entry name" value="ALDO/KETO REDUCTASE"/>
    <property type="match status" value="1"/>
</dbReference>
<dbReference type="PRINTS" id="PR00069">
    <property type="entry name" value="ALDKETRDTASE"/>
</dbReference>
<dbReference type="InParanoid" id="A0A0C3H982"/>
<dbReference type="InterPro" id="IPR020471">
    <property type="entry name" value="AKR"/>
</dbReference>
<dbReference type="InterPro" id="IPR018170">
    <property type="entry name" value="Aldo/ket_reductase_CS"/>
</dbReference>
<gene>
    <name evidence="6" type="ORF">OIDMADRAFT_127601</name>
</gene>
<reference evidence="7" key="2">
    <citation type="submission" date="2015-01" db="EMBL/GenBank/DDBJ databases">
        <title>Evolutionary Origins and Diversification of the Mycorrhizal Mutualists.</title>
        <authorList>
            <consortium name="DOE Joint Genome Institute"/>
            <consortium name="Mycorrhizal Genomics Consortium"/>
            <person name="Kohler A."/>
            <person name="Kuo A."/>
            <person name="Nagy L.G."/>
            <person name="Floudas D."/>
            <person name="Copeland A."/>
            <person name="Barry K.W."/>
            <person name="Cichocki N."/>
            <person name="Veneault-Fourrey C."/>
            <person name="LaButti K."/>
            <person name="Lindquist E.A."/>
            <person name="Lipzen A."/>
            <person name="Lundell T."/>
            <person name="Morin E."/>
            <person name="Murat C."/>
            <person name="Riley R."/>
            <person name="Ohm R."/>
            <person name="Sun H."/>
            <person name="Tunlid A."/>
            <person name="Henrissat B."/>
            <person name="Grigoriev I.V."/>
            <person name="Hibbett D.S."/>
            <person name="Martin F."/>
        </authorList>
    </citation>
    <scope>NUCLEOTIDE SEQUENCE [LARGE SCALE GENOMIC DNA]</scope>
    <source>
        <strain evidence="7">Zn</strain>
    </source>
</reference>
<dbReference type="FunFam" id="3.20.20.100:FF:000002">
    <property type="entry name" value="2,5-diketo-D-gluconic acid reductase A"/>
    <property type="match status" value="1"/>
</dbReference>
<evidence type="ECO:0000313" key="6">
    <source>
        <dbReference type="EMBL" id="KIM98926.1"/>
    </source>
</evidence>
<sequence>MLKERTFKLSNGTAIPAVGFGTWKSSPEDAYNSVKTALETGYRHIDTAWIYGNETDVGRAIRDSGVKRESIFLTTKLWSTYHSRVEENLDLSLKQLGVDYLDLYLMHWPVAMNPAGNPPNFPLRPDGTRDLHDYHFTKTWTSMEKLLESGKVRAIGVANFDITNLEILRQTCKITPAVNQVELHPYLQQRKLKAYCAANGIHVTGYSPLGSTGSTVKTELAVLEIAAAHSCDPCAAIVSWGIQSGHSVLPKSVTPSRITNNFEVVNLTKEEMEKIYFLEKGERYCSPPWGVTVFVSCSSIHMILANVTEYSMVMNSHKKAMASV</sequence>
<dbReference type="OrthoDB" id="416253at2759"/>
<evidence type="ECO:0000313" key="7">
    <source>
        <dbReference type="Proteomes" id="UP000054321"/>
    </source>
</evidence>
<dbReference type="InterPro" id="IPR036812">
    <property type="entry name" value="NAD(P)_OxRdtase_dom_sf"/>
</dbReference>
<evidence type="ECO:0000256" key="3">
    <source>
        <dbReference type="PIRSR" id="PIRSR000097-2"/>
    </source>
</evidence>
<dbReference type="HOGENOM" id="CLU_023205_0_0_1"/>
<dbReference type="PIRSF" id="PIRSF000097">
    <property type="entry name" value="AKR"/>
    <property type="match status" value="1"/>
</dbReference>
<protein>
    <recommendedName>
        <fullName evidence="5">NADP-dependent oxidoreductase domain-containing protein</fullName>
    </recommendedName>
</protein>
<dbReference type="Gene3D" id="3.20.20.100">
    <property type="entry name" value="NADP-dependent oxidoreductase domain"/>
    <property type="match status" value="1"/>
</dbReference>
<dbReference type="STRING" id="913774.A0A0C3H982"/>
<evidence type="ECO:0000256" key="2">
    <source>
        <dbReference type="PIRSR" id="PIRSR000097-1"/>
    </source>
</evidence>
<dbReference type="EMBL" id="KN832879">
    <property type="protein sequence ID" value="KIM98926.1"/>
    <property type="molecule type" value="Genomic_DNA"/>
</dbReference>
<dbReference type="PROSITE" id="PS00798">
    <property type="entry name" value="ALDOKETO_REDUCTASE_1"/>
    <property type="match status" value="1"/>
</dbReference>
<proteinExistence type="predicted"/>
<feature type="site" description="Lowers pKa of active site Tyr" evidence="4">
    <location>
        <position position="76"/>
    </location>
</feature>